<evidence type="ECO:0000256" key="1">
    <source>
        <dbReference type="SAM" id="MobiDB-lite"/>
    </source>
</evidence>
<proteinExistence type="predicted"/>
<dbReference type="AlphaFoldDB" id="A0A100JLV9"/>
<name>A0A100JLV9_STRSC</name>
<dbReference type="Proteomes" id="UP000067448">
    <property type="component" value="Unassembled WGS sequence"/>
</dbReference>
<protein>
    <submittedName>
        <fullName evidence="2">Uncharacterized protein</fullName>
    </submittedName>
</protein>
<evidence type="ECO:0000313" key="2">
    <source>
        <dbReference type="EMBL" id="GAQ61920.1"/>
    </source>
</evidence>
<feature type="region of interest" description="Disordered" evidence="1">
    <location>
        <begin position="47"/>
        <end position="66"/>
    </location>
</feature>
<comment type="caution">
    <text evidence="2">The sequence shown here is derived from an EMBL/GenBank/DDBJ whole genome shotgun (WGS) entry which is preliminary data.</text>
</comment>
<evidence type="ECO:0000313" key="3">
    <source>
        <dbReference type="Proteomes" id="UP000067448"/>
    </source>
</evidence>
<reference evidence="3" key="1">
    <citation type="submission" date="2015-11" db="EMBL/GenBank/DDBJ databases">
        <authorList>
            <consortium name="Cross-ministerial Strategic Innovation Promotion Program (SIP) consortium"/>
            <person name="Tomihama T."/>
            <person name="Ikenaga M."/>
            <person name="Sakai M."/>
            <person name="Okubo T."/>
            <person name="Ikeda S."/>
        </authorList>
    </citation>
    <scope>NUCLEOTIDE SEQUENCE [LARGE SCALE GENOMIC DNA]</scope>
    <source>
        <strain evidence="3">S58</strain>
    </source>
</reference>
<organism evidence="2 3">
    <name type="scientific">Streptomyces scabiei</name>
    <dbReference type="NCBI Taxonomy" id="1930"/>
    <lineage>
        <taxon>Bacteria</taxon>
        <taxon>Bacillati</taxon>
        <taxon>Actinomycetota</taxon>
        <taxon>Actinomycetes</taxon>
        <taxon>Kitasatosporales</taxon>
        <taxon>Streptomycetaceae</taxon>
        <taxon>Streptomyces</taxon>
    </lineage>
</organism>
<reference evidence="2 3" key="2">
    <citation type="journal article" date="2016" name="Genome Announc.">
        <title>Draft Genome Sequences of Streptomyces scabiei S58, Streptomyces turgidiscabies T45, and Streptomyces acidiscabies a10, the Pathogens of Potato Common Scab, Isolated in Japan.</title>
        <authorList>
            <person name="Tomihama T."/>
            <person name="Nishi Y."/>
            <person name="Sakai M."/>
            <person name="Ikenaga M."/>
            <person name="Okubo T."/>
            <person name="Ikeda S."/>
        </authorList>
    </citation>
    <scope>NUCLEOTIDE SEQUENCE [LARGE SCALE GENOMIC DNA]</scope>
    <source>
        <strain evidence="2 3">S58</strain>
    </source>
</reference>
<dbReference type="EMBL" id="BCMM01000008">
    <property type="protein sequence ID" value="GAQ61920.1"/>
    <property type="molecule type" value="Genomic_DNA"/>
</dbReference>
<accession>A0A100JLV9</accession>
<gene>
    <name evidence="2" type="ORF">SsS58_02274</name>
</gene>
<reference evidence="3" key="3">
    <citation type="submission" date="2016-02" db="EMBL/GenBank/DDBJ databases">
        <title>Draft genome of pathogenic Streptomyces sp. in Japan.</title>
        <authorList>
            <person name="Tomihama T."/>
            <person name="Ikenaga M."/>
            <person name="Sakai M."/>
            <person name="Okubo T."/>
            <person name="Ikeda S."/>
        </authorList>
    </citation>
    <scope>NUCLEOTIDE SEQUENCE [LARGE SCALE GENOMIC DNA]</scope>
    <source>
        <strain evidence="3">S58</strain>
    </source>
</reference>
<sequence length="66" mass="7550">MPIREVPSLAVRQRRRPRPCDVPAATVCLTHARLYPAGWLCDRHSPWGRRGWSSSTPRVKTTPKET</sequence>